<evidence type="ECO:0000313" key="7">
    <source>
        <dbReference type="Proteomes" id="UP000886998"/>
    </source>
</evidence>
<feature type="domain" description="RRM" evidence="5">
    <location>
        <begin position="3"/>
        <end position="76"/>
    </location>
</feature>
<proteinExistence type="predicted"/>
<feature type="compositionally biased region" description="Low complexity" evidence="4">
    <location>
        <begin position="683"/>
        <end position="698"/>
    </location>
</feature>
<dbReference type="InterPro" id="IPR012677">
    <property type="entry name" value="Nucleotide-bd_a/b_plait_sf"/>
</dbReference>
<feature type="compositionally biased region" description="Basic and acidic residues" evidence="4">
    <location>
        <begin position="875"/>
        <end position="897"/>
    </location>
</feature>
<dbReference type="SUPFAM" id="SSF54928">
    <property type="entry name" value="RNA-binding domain, RBD"/>
    <property type="match status" value="4"/>
</dbReference>
<protein>
    <recommendedName>
        <fullName evidence="5">RRM domain-containing protein</fullName>
    </recommendedName>
</protein>
<dbReference type="SMART" id="SM00360">
    <property type="entry name" value="RRM"/>
    <property type="match status" value="4"/>
</dbReference>
<evidence type="ECO:0000313" key="6">
    <source>
        <dbReference type="EMBL" id="GFY45345.1"/>
    </source>
</evidence>
<dbReference type="PANTHER" id="PTHR13976">
    <property type="entry name" value="HETEROGENEOUS NUCLEAR RIBONUCLEOPROTEIN-RELATED"/>
    <property type="match status" value="1"/>
</dbReference>
<feature type="compositionally biased region" description="Basic and acidic residues" evidence="4">
    <location>
        <begin position="369"/>
        <end position="380"/>
    </location>
</feature>
<evidence type="ECO:0000259" key="5">
    <source>
        <dbReference type="PROSITE" id="PS50102"/>
    </source>
</evidence>
<keyword evidence="1" id="KW-0677">Repeat</keyword>
<dbReference type="PROSITE" id="PS50102">
    <property type="entry name" value="RRM"/>
    <property type="match status" value="4"/>
</dbReference>
<dbReference type="InterPro" id="IPR050666">
    <property type="entry name" value="ESRP"/>
</dbReference>
<feature type="compositionally biased region" description="Basic and acidic residues" evidence="4">
    <location>
        <begin position="202"/>
        <end position="238"/>
    </location>
</feature>
<name>A0A8X7BVE6_9ARAC</name>
<feature type="compositionally biased region" description="Polar residues" evidence="4">
    <location>
        <begin position="342"/>
        <end position="367"/>
    </location>
</feature>
<evidence type="ECO:0000256" key="1">
    <source>
        <dbReference type="ARBA" id="ARBA00022737"/>
    </source>
</evidence>
<dbReference type="CDD" id="cd12254">
    <property type="entry name" value="RRM_hnRNPH_ESRPs_RBM12_like"/>
    <property type="match status" value="2"/>
</dbReference>
<feature type="compositionally biased region" description="Polar residues" evidence="4">
    <location>
        <begin position="381"/>
        <end position="396"/>
    </location>
</feature>
<feature type="compositionally biased region" description="Pro residues" evidence="4">
    <location>
        <begin position="427"/>
        <end position="439"/>
    </location>
</feature>
<feature type="region of interest" description="Disordered" evidence="4">
    <location>
        <begin position="678"/>
        <end position="725"/>
    </location>
</feature>
<comment type="caution">
    <text evidence="6">The sequence shown here is derived from an EMBL/GenBank/DDBJ whole genome shotgun (WGS) entry which is preliminary data.</text>
</comment>
<keyword evidence="7" id="KW-1185">Reference proteome</keyword>
<evidence type="ECO:0000256" key="2">
    <source>
        <dbReference type="ARBA" id="ARBA00022884"/>
    </source>
</evidence>
<feature type="compositionally biased region" description="Basic and acidic residues" evidence="4">
    <location>
        <begin position="170"/>
        <end position="188"/>
    </location>
</feature>
<dbReference type="OrthoDB" id="2588702at2759"/>
<feature type="domain" description="RRM" evidence="5">
    <location>
        <begin position="963"/>
        <end position="1039"/>
    </location>
</feature>
<accession>A0A8X7BVE6</accession>
<dbReference type="AlphaFoldDB" id="A0A8X7BVE6"/>
<feature type="domain" description="RRM" evidence="5">
    <location>
        <begin position="726"/>
        <end position="798"/>
    </location>
</feature>
<reference evidence="6" key="1">
    <citation type="submission" date="2020-08" db="EMBL/GenBank/DDBJ databases">
        <title>Multicomponent nature underlies the extraordinary mechanical properties of spider dragline silk.</title>
        <authorList>
            <person name="Kono N."/>
            <person name="Nakamura H."/>
            <person name="Mori M."/>
            <person name="Yoshida Y."/>
            <person name="Ohtoshi R."/>
            <person name="Malay A.D."/>
            <person name="Moran D.A.P."/>
            <person name="Tomita M."/>
            <person name="Numata K."/>
            <person name="Arakawa K."/>
        </authorList>
    </citation>
    <scope>NUCLEOTIDE SEQUENCE</scope>
</reference>
<feature type="region of interest" description="Disordered" evidence="4">
    <location>
        <begin position="149"/>
        <end position="238"/>
    </location>
</feature>
<dbReference type="GO" id="GO:0003723">
    <property type="term" value="F:RNA binding"/>
    <property type="evidence" value="ECO:0007669"/>
    <property type="project" value="UniProtKB-UniRule"/>
</dbReference>
<dbReference type="InterPro" id="IPR035979">
    <property type="entry name" value="RBD_domain_sf"/>
</dbReference>
<dbReference type="CDD" id="cd12510">
    <property type="entry name" value="RRM1_RBM12_like"/>
    <property type="match status" value="1"/>
</dbReference>
<feature type="domain" description="RRM" evidence="5">
    <location>
        <begin position="592"/>
        <end position="667"/>
    </location>
</feature>
<feature type="region of interest" description="Disordered" evidence="4">
    <location>
        <begin position="342"/>
        <end position="486"/>
    </location>
</feature>
<keyword evidence="2 3" id="KW-0694">RNA-binding</keyword>
<feature type="compositionally biased region" description="Basic and acidic residues" evidence="4">
    <location>
        <begin position="466"/>
        <end position="478"/>
    </location>
</feature>
<gene>
    <name evidence="6" type="primary">RBM12</name>
    <name evidence="6" type="ORF">TNIN_21341</name>
</gene>
<dbReference type="Pfam" id="PF00076">
    <property type="entry name" value="RRM_1"/>
    <property type="match status" value="3"/>
</dbReference>
<evidence type="ECO:0000256" key="4">
    <source>
        <dbReference type="SAM" id="MobiDB-lite"/>
    </source>
</evidence>
<dbReference type="EMBL" id="BMAV01004788">
    <property type="protein sequence ID" value="GFY45345.1"/>
    <property type="molecule type" value="Genomic_DNA"/>
</dbReference>
<dbReference type="InterPro" id="IPR000504">
    <property type="entry name" value="RRM_dom"/>
</dbReference>
<dbReference type="Gene3D" id="3.30.70.330">
    <property type="match status" value="4"/>
</dbReference>
<feature type="compositionally biased region" description="Basic and acidic residues" evidence="4">
    <location>
        <begin position="850"/>
        <end position="865"/>
    </location>
</feature>
<evidence type="ECO:0000256" key="3">
    <source>
        <dbReference type="PROSITE-ProRule" id="PRU00176"/>
    </source>
</evidence>
<organism evidence="6 7">
    <name type="scientific">Trichonephila inaurata madagascariensis</name>
    <dbReference type="NCBI Taxonomy" id="2747483"/>
    <lineage>
        <taxon>Eukaryota</taxon>
        <taxon>Metazoa</taxon>
        <taxon>Ecdysozoa</taxon>
        <taxon>Arthropoda</taxon>
        <taxon>Chelicerata</taxon>
        <taxon>Arachnida</taxon>
        <taxon>Araneae</taxon>
        <taxon>Araneomorphae</taxon>
        <taxon>Entelegynae</taxon>
        <taxon>Araneoidea</taxon>
        <taxon>Nephilidae</taxon>
        <taxon>Trichonephila</taxon>
        <taxon>Trichonephila inaurata</taxon>
    </lineage>
</organism>
<feature type="region of interest" description="Disordered" evidence="4">
    <location>
        <begin position="827"/>
        <end position="932"/>
    </location>
</feature>
<sequence>MPIIIRLQNLSWSADSSDIRRYFAGLSIPEGGVHIVGGEKGDAFIAFSTDEDARLAMAKDGGKIQEVQIRLLLSSRTEMMRVIEKARQQNLALQTQPQYLPIQQPITPAQQPVMSVQQPVMSVQQPIMSIQHPIISAQQSVMPIQQPARSALGVENDRKRERSPSPSLHRSGDKSTSRERRRSSDSRRSSKRERSRSPVLRGSRDADRQSGTDRYKRDDHHYDDNSHYERQHEKDSDALSHQFRGVPNEEYHLATNNRDYYESPTASYGYETSQISGKDFPGSFYTPASNEKTNVPGVSNSLMASSNQYQPPYLTMKYDQMEESTLTSDLEHDRERRGHNHFTTEYSTSQQKSFFDDSTQNQKTGMTDTGRDNSFNDKRPTSQNFRPHPRNTTWPQQDERKSGNSQWPGKRPGLLDPPISKNRDPIQPDPINPELPAPGRPDKNQFGHNDQYASKASLLSLPRNDISSRNDERMRREPASQGDNQFQAPPMAVEIRGLPPDVKVPEILDLFRDISIPPANICITVNNQKADKAYIHFSSSGECKEVLSRQPFFIRNYCCQMVACAVQAFETAISLPSSIKSRPKPKPREEDLCLLLKGLPFSCSEKDIEQFFNGLKIVDMFIERSSDGRSSGVGYVQLSSENDFRVALTLNGKMIGHRYINISVASKEFFTVARGSDYPLQRSKSPPHGSGPSGNYSSLRRRPNDIPPSNLGNGPPPPTHLRPTNFSISLRGLPDRVTNNDIAEFFHDVNISIRAYHIMLNPDKLPNGDAFIEVANKRDADAALSKNGKIMHGKRVSVTPIPYQKMQEILRPPEELSLPLPAPGALLRTPLNPERPRRPLIPQAPGEGQFEDRPLPDHPSNERLPFDCPSNDQSSYDHLRDDRMFPRGDRPRPDFARSNRPRPGFPRFERPRMDGPYRGSRPLMDRSVRPPHGRMRAPFSNRSPFNGPPIQECGAANFGAPGCVVSINNLHYRASLEDILDFFKDYELTKDSVIRRINEKNQPTGEARVAFQTPREAQRAAKELNHKTIMGRSLSLSLL</sequence>
<dbReference type="Proteomes" id="UP000886998">
    <property type="component" value="Unassembled WGS sequence"/>
</dbReference>